<dbReference type="Proteomes" id="UP001172083">
    <property type="component" value="Unassembled WGS sequence"/>
</dbReference>
<keyword evidence="3" id="KW-1185">Reference proteome</keyword>
<dbReference type="InterPro" id="IPR014895">
    <property type="entry name" value="Alginate_lyase_2"/>
</dbReference>
<protein>
    <submittedName>
        <fullName evidence="2">Polysaccharide lyase family 7 protein</fullName>
    </submittedName>
</protein>
<organism evidence="2 3">
    <name type="scientific">Agaribacillus aureus</name>
    <dbReference type="NCBI Taxonomy" id="3051825"/>
    <lineage>
        <taxon>Bacteria</taxon>
        <taxon>Pseudomonadati</taxon>
        <taxon>Bacteroidota</taxon>
        <taxon>Cytophagia</taxon>
        <taxon>Cytophagales</taxon>
        <taxon>Splendidivirgaceae</taxon>
        <taxon>Agaribacillus</taxon>
    </lineage>
</organism>
<evidence type="ECO:0000313" key="3">
    <source>
        <dbReference type="Proteomes" id="UP001172083"/>
    </source>
</evidence>
<gene>
    <name evidence="2" type="ORF">QQ020_22670</name>
</gene>
<dbReference type="SUPFAM" id="SSF49899">
    <property type="entry name" value="Concanavalin A-like lectins/glucanases"/>
    <property type="match status" value="1"/>
</dbReference>
<name>A0ABT8LAW6_9BACT</name>
<sequence>MNQILIPAILLAVLTGCRADAISDQGKKEYSIDLSTWKLTLPVDENKDGKPDEYVDLTAYRSNGAIAPYMYDGEDGSLVFYCQYTGIATTNSRYSRTELREQLVAGDNATNWSMKDGGVMKGSLKVGAISSGHRTIVMQIHGRLTDKQKEVINTSDNDAPPLLKIYFQNNKVRVVRKILVDEHGQGEAILPKKAWKDDAGHYFKEQVDNRTFTLEVIASQGRLEVKLNGVSKVYDDISMQKWPFENYFKAGNYLQSSDSGAFAKVEFYTLNVTH</sequence>
<dbReference type="GO" id="GO:0016829">
    <property type="term" value="F:lyase activity"/>
    <property type="evidence" value="ECO:0007669"/>
    <property type="project" value="UniProtKB-KW"/>
</dbReference>
<dbReference type="Gene3D" id="2.60.120.200">
    <property type="match status" value="1"/>
</dbReference>
<dbReference type="InterPro" id="IPR013320">
    <property type="entry name" value="ConA-like_dom_sf"/>
</dbReference>
<reference evidence="2" key="1">
    <citation type="submission" date="2023-06" db="EMBL/GenBank/DDBJ databases">
        <title>Genomic of Agaribacillus aureum.</title>
        <authorList>
            <person name="Wang G."/>
        </authorList>
    </citation>
    <scope>NUCLEOTIDE SEQUENCE</scope>
    <source>
        <strain evidence="2">BMA12</strain>
    </source>
</reference>
<evidence type="ECO:0000313" key="2">
    <source>
        <dbReference type="EMBL" id="MDN5214902.1"/>
    </source>
</evidence>
<feature type="domain" description="Alginate lyase 2" evidence="1">
    <location>
        <begin position="32"/>
        <end position="274"/>
    </location>
</feature>
<dbReference type="EMBL" id="JAUJEB010000005">
    <property type="protein sequence ID" value="MDN5214902.1"/>
    <property type="molecule type" value="Genomic_DNA"/>
</dbReference>
<comment type="caution">
    <text evidence="2">The sequence shown here is derived from an EMBL/GenBank/DDBJ whole genome shotgun (WGS) entry which is preliminary data.</text>
</comment>
<dbReference type="Pfam" id="PF08787">
    <property type="entry name" value="Alginate_lyase2"/>
    <property type="match status" value="1"/>
</dbReference>
<evidence type="ECO:0000259" key="1">
    <source>
        <dbReference type="Pfam" id="PF08787"/>
    </source>
</evidence>
<dbReference type="RefSeq" id="WP_346760240.1">
    <property type="nucleotide sequence ID" value="NZ_JAUJEB010000005.1"/>
</dbReference>
<keyword evidence="2" id="KW-0456">Lyase</keyword>
<accession>A0ABT8LAW6</accession>
<proteinExistence type="predicted"/>